<sequence>MKDVFYTSTRAEVTDPAKWYQPDLSAVRKLEKLIDESGVLDVVSKGDVVAVKTHFGDRGTTRTLRSVFIRTVVEKVIEAGGRPFVTETTGLGMLRPRCTAVGRINIAEENGYTHQTLKAPIIIADGLLGFDYVEVPVEGKHLNSVKVAKAIAECDAVICCTHFKLHMQAGVGGSIKNVGVGCVAKPSKFDIHMSDYPQIDEEKCTKCDECVKICPGNAIEDYKINKEKCVKCLGCSEACDYGAVKTFWVFGRDVSERIVECTKGVFKVQKNFAYLNFLMDITPHCDCHPYSDLPVVPDLGIMASKDILAIDRASVDLYRQAENLSGALLKDKKFWDWTDVEGMLSYAEELELGTQNYRLIEIS</sequence>
<evidence type="ECO:0000256" key="2">
    <source>
        <dbReference type="ARBA" id="ARBA00022485"/>
    </source>
</evidence>
<evidence type="ECO:0000256" key="3">
    <source>
        <dbReference type="ARBA" id="ARBA00022723"/>
    </source>
</evidence>
<dbReference type="KEGG" id="afg:AFULGI_00012530"/>
<evidence type="ECO:0000256" key="7">
    <source>
        <dbReference type="ARBA" id="ARBA00023014"/>
    </source>
</evidence>
<organism evidence="9 10">
    <name type="scientific">Archaeoglobus fulgidus DSM 8774</name>
    <dbReference type="NCBI Taxonomy" id="1344584"/>
    <lineage>
        <taxon>Archaea</taxon>
        <taxon>Methanobacteriati</taxon>
        <taxon>Methanobacteriota</taxon>
        <taxon>Archaeoglobi</taxon>
        <taxon>Archaeoglobales</taxon>
        <taxon>Archaeoglobaceae</taxon>
        <taxon>Archaeoglobus</taxon>
    </lineage>
</organism>
<dbReference type="PANTHER" id="PTHR43687">
    <property type="entry name" value="ADENYLYLSULFATE REDUCTASE, BETA SUBUNIT"/>
    <property type="match status" value="1"/>
</dbReference>
<evidence type="ECO:0000256" key="4">
    <source>
        <dbReference type="ARBA" id="ARBA00022737"/>
    </source>
</evidence>
<protein>
    <submittedName>
        <fullName evidence="9">Putative Fe-S center protein</fullName>
    </submittedName>
</protein>
<keyword evidence="7" id="KW-0411">Iron-sulfur</keyword>
<dbReference type="InterPro" id="IPR017900">
    <property type="entry name" value="4Fe4S_Fe_S_CS"/>
</dbReference>
<gene>
    <name evidence="9" type="ORF">AFULGI_00012530</name>
</gene>
<keyword evidence="4" id="KW-0677">Repeat</keyword>
<dbReference type="GO" id="GO:0051539">
    <property type="term" value="F:4 iron, 4 sulfur cluster binding"/>
    <property type="evidence" value="ECO:0007669"/>
    <property type="project" value="UniProtKB-KW"/>
</dbReference>
<dbReference type="InterPro" id="IPR017896">
    <property type="entry name" value="4Fe4S_Fe-S-bd"/>
</dbReference>
<evidence type="ECO:0000256" key="5">
    <source>
        <dbReference type="ARBA" id="ARBA00022982"/>
    </source>
</evidence>
<feature type="domain" description="4Fe-4S ferredoxin-type" evidence="8">
    <location>
        <begin position="195"/>
        <end position="225"/>
    </location>
</feature>
<dbReference type="PROSITE" id="PS00198">
    <property type="entry name" value="4FE4S_FER_1"/>
    <property type="match status" value="1"/>
</dbReference>
<dbReference type="Gene3D" id="3.30.70.20">
    <property type="match status" value="1"/>
</dbReference>
<keyword evidence="2" id="KW-0004">4Fe-4S</keyword>
<dbReference type="Proteomes" id="UP000028501">
    <property type="component" value="Chromosome"/>
</dbReference>
<proteinExistence type="predicted"/>
<dbReference type="HOGENOM" id="CLU_046240_0_0_2"/>
<dbReference type="Pfam" id="PF04015">
    <property type="entry name" value="DUF362"/>
    <property type="match status" value="1"/>
</dbReference>
<dbReference type="EMBL" id="CP006577">
    <property type="protein sequence ID" value="AIG98028.1"/>
    <property type="molecule type" value="Genomic_DNA"/>
</dbReference>
<dbReference type="AlphaFoldDB" id="A0A075WKF3"/>
<evidence type="ECO:0000259" key="8">
    <source>
        <dbReference type="PROSITE" id="PS51379"/>
    </source>
</evidence>
<dbReference type="GO" id="GO:0046872">
    <property type="term" value="F:metal ion binding"/>
    <property type="evidence" value="ECO:0007669"/>
    <property type="project" value="UniProtKB-KW"/>
</dbReference>
<name>A0A075WKF3_ARCFL</name>
<dbReference type="PROSITE" id="PS51379">
    <property type="entry name" value="4FE4S_FER_2"/>
    <property type="match status" value="1"/>
</dbReference>
<dbReference type="RefSeq" id="WP_052358712.1">
    <property type="nucleotide sequence ID" value="NZ_CP006577.1"/>
</dbReference>
<evidence type="ECO:0000313" key="10">
    <source>
        <dbReference type="Proteomes" id="UP000028501"/>
    </source>
</evidence>
<dbReference type="GO" id="GO:0016491">
    <property type="term" value="F:oxidoreductase activity"/>
    <property type="evidence" value="ECO:0007669"/>
    <property type="project" value="UniProtKB-ARBA"/>
</dbReference>
<dbReference type="GeneID" id="24794760"/>
<dbReference type="InterPro" id="IPR050572">
    <property type="entry name" value="Fe-S_Ferredoxin"/>
</dbReference>
<dbReference type="InterPro" id="IPR007160">
    <property type="entry name" value="DUF362"/>
</dbReference>
<keyword evidence="3" id="KW-0479">Metal-binding</keyword>
<reference evidence="9 10" key="1">
    <citation type="submission" date="2013-07" db="EMBL/GenBank/DDBJ databases">
        <title>Genome of Archaeoglobus fulgidus.</title>
        <authorList>
            <person name="Fiebig A."/>
            <person name="Birkeland N.-K."/>
        </authorList>
    </citation>
    <scope>NUCLEOTIDE SEQUENCE [LARGE SCALE GENOMIC DNA]</scope>
    <source>
        <strain evidence="9 10">DSM 8774</strain>
    </source>
</reference>
<evidence type="ECO:0000256" key="6">
    <source>
        <dbReference type="ARBA" id="ARBA00023004"/>
    </source>
</evidence>
<evidence type="ECO:0000313" key="9">
    <source>
        <dbReference type="EMBL" id="AIG98028.1"/>
    </source>
</evidence>
<evidence type="ECO:0000256" key="1">
    <source>
        <dbReference type="ARBA" id="ARBA00022448"/>
    </source>
</evidence>
<keyword evidence="1" id="KW-0813">Transport</keyword>
<keyword evidence="6" id="KW-0408">Iron</keyword>
<dbReference type="PANTHER" id="PTHR43687:SF6">
    <property type="entry name" value="L-ASPARTATE SEMIALDEHYDE SULFURTRANSFERASE IRON-SULFUR SUBUNIT"/>
    <property type="match status" value="1"/>
</dbReference>
<accession>A0A075WKF3</accession>
<keyword evidence="5" id="KW-0249">Electron transport</keyword>
<dbReference type="SUPFAM" id="SSF54862">
    <property type="entry name" value="4Fe-4S ferredoxins"/>
    <property type="match status" value="1"/>
</dbReference>